<dbReference type="CDD" id="cd24049">
    <property type="entry name" value="ASKHA_NBD_PilM"/>
    <property type="match status" value="1"/>
</dbReference>
<dbReference type="InterPro" id="IPR003494">
    <property type="entry name" value="SHS2_FtsA"/>
</dbReference>
<name>A0A0F9P8S4_9ZZZZ</name>
<dbReference type="EMBL" id="LAZR01005746">
    <property type="protein sequence ID" value="KKM97445.1"/>
    <property type="molecule type" value="Genomic_DNA"/>
</dbReference>
<protein>
    <recommendedName>
        <fullName evidence="1">SHS2 domain-containing protein</fullName>
    </recommendedName>
</protein>
<dbReference type="InterPro" id="IPR005883">
    <property type="entry name" value="PilM"/>
</dbReference>
<dbReference type="NCBIfam" id="TIGR01175">
    <property type="entry name" value="pilM"/>
    <property type="match status" value="1"/>
</dbReference>
<dbReference type="AlphaFoldDB" id="A0A0F9P8S4"/>
<accession>A0A0F9P8S4</accession>
<proteinExistence type="predicted"/>
<evidence type="ECO:0000259" key="1">
    <source>
        <dbReference type="SMART" id="SM00842"/>
    </source>
</evidence>
<evidence type="ECO:0000313" key="2">
    <source>
        <dbReference type="EMBL" id="KKM97445.1"/>
    </source>
</evidence>
<dbReference type="Gene3D" id="3.30.1490.300">
    <property type="match status" value="1"/>
</dbReference>
<dbReference type="PANTHER" id="PTHR32432">
    <property type="entry name" value="CELL DIVISION PROTEIN FTSA-RELATED"/>
    <property type="match status" value="1"/>
</dbReference>
<dbReference type="SUPFAM" id="SSF53067">
    <property type="entry name" value="Actin-like ATPase domain"/>
    <property type="match status" value="2"/>
</dbReference>
<comment type="caution">
    <text evidence="2">The sequence shown here is derived from an EMBL/GenBank/DDBJ whole genome shotgun (WGS) entry which is preliminary data.</text>
</comment>
<dbReference type="PIRSF" id="PIRSF019169">
    <property type="entry name" value="PilM"/>
    <property type="match status" value="1"/>
</dbReference>
<dbReference type="Gene3D" id="3.30.420.40">
    <property type="match status" value="2"/>
</dbReference>
<dbReference type="InterPro" id="IPR050696">
    <property type="entry name" value="FtsA/MreB"/>
</dbReference>
<reference evidence="2" key="1">
    <citation type="journal article" date="2015" name="Nature">
        <title>Complex archaea that bridge the gap between prokaryotes and eukaryotes.</title>
        <authorList>
            <person name="Spang A."/>
            <person name="Saw J.H."/>
            <person name="Jorgensen S.L."/>
            <person name="Zaremba-Niedzwiedzka K."/>
            <person name="Martijn J."/>
            <person name="Lind A.E."/>
            <person name="van Eijk R."/>
            <person name="Schleper C."/>
            <person name="Guy L."/>
            <person name="Ettema T.J."/>
        </authorList>
    </citation>
    <scope>NUCLEOTIDE SEQUENCE</scope>
</reference>
<dbReference type="SMART" id="SM00842">
    <property type="entry name" value="FtsA"/>
    <property type="match status" value="1"/>
</dbReference>
<dbReference type="PANTHER" id="PTHR32432:SF3">
    <property type="entry name" value="ETHANOLAMINE UTILIZATION PROTEIN EUTJ"/>
    <property type="match status" value="1"/>
</dbReference>
<sequence>MPVFGKATQPIGLDIGSEVIRVAQIKQASDLLLSKHGELRTHGSLTDGETTDVDALASAISDLWKKANITERKVILGISNQKVIVRLLTMPYMEKDDLKSAVEFQAQDNIPIPVDEAILDYQVINDFKNKDNERTMQIVLVAAQKEMIQSHITALEKARLKPYVVDVSSFALSRSLLGNESVVPDNKEIEKNESPIGILDIGESVTNISIVVKRTPLFSRVITMGDNMFLKAIADSLAVQPEEAKKIKEEIGFPKQGDELTEGLSAKQLEKGEKVRRVLSDEAIKFVDEVKRSFDYGLTETAGDEELSELIVSGSGASNKNLLTYLETAYKKVSIGDALSRVNVPAGQSLDDQTGYAIAIGLALRGIDE</sequence>
<gene>
    <name evidence="2" type="ORF">LCGC14_1167930</name>
</gene>
<dbReference type="InterPro" id="IPR043129">
    <property type="entry name" value="ATPase_NBD"/>
</dbReference>
<organism evidence="2">
    <name type="scientific">marine sediment metagenome</name>
    <dbReference type="NCBI Taxonomy" id="412755"/>
    <lineage>
        <taxon>unclassified sequences</taxon>
        <taxon>metagenomes</taxon>
        <taxon>ecological metagenomes</taxon>
    </lineage>
</organism>
<feature type="domain" description="SHS2" evidence="1">
    <location>
        <begin position="10"/>
        <end position="176"/>
    </location>
</feature>
<dbReference type="GO" id="GO:0051301">
    <property type="term" value="P:cell division"/>
    <property type="evidence" value="ECO:0007669"/>
    <property type="project" value="InterPro"/>
</dbReference>
<dbReference type="Pfam" id="PF11104">
    <property type="entry name" value="PilM_2"/>
    <property type="match status" value="1"/>
</dbReference>